<dbReference type="EMBL" id="CP003607">
    <property type="protein sequence ID" value="AFY81197.1"/>
    <property type="molecule type" value="Genomic_DNA"/>
</dbReference>
<dbReference type="RefSeq" id="WP_015147844.1">
    <property type="nucleotide sequence ID" value="NC_019693.1"/>
</dbReference>
<dbReference type="HOGENOM" id="CLU_125438_1_0_3"/>
<dbReference type="KEGG" id="oac:Oscil6304_1492"/>
<organism evidence="1 2">
    <name type="scientific">Oscillatoria acuminata PCC 6304</name>
    <dbReference type="NCBI Taxonomy" id="56110"/>
    <lineage>
        <taxon>Bacteria</taxon>
        <taxon>Bacillati</taxon>
        <taxon>Cyanobacteriota</taxon>
        <taxon>Cyanophyceae</taxon>
        <taxon>Oscillatoriophycideae</taxon>
        <taxon>Oscillatoriales</taxon>
        <taxon>Oscillatoriaceae</taxon>
        <taxon>Oscillatoria</taxon>
    </lineage>
</organism>
<gene>
    <name evidence="1" type="ORF">Oscil6304_1492</name>
</gene>
<proteinExistence type="predicted"/>
<evidence type="ECO:0000313" key="1">
    <source>
        <dbReference type="EMBL" id="AFY81197.1"/>
    </source>
</evidence>
<keyword evidence="2" id="KW-1185">Reference proteome</keyword>
<sequence length="162" mass="18666">MESLEQQVYVLNHKVNDLYQTIEQLNRKISLCLGQPSLNVPLPPSESPEALLRKRYAYAIGNLVSTTLEELEEWEELDHKDVLKEKNERHQPEKPVKNNIDTELTPEIQIRRLTAQLTAAYHRIAELEEQLVANRVQSESVTRGELLKTQTSIPQGQRFNGL</sequence>
<dbReference type="AlphaFoldDB" id="K9TE93"/>
<protein>
    <submittedName>
        <fullName evidence="1">Uncharacterized protein</fullName>
    </submittedName>
</protein>
<dbReference type="Proteomes" id="UP000010367">
    <property type="component" value="Chromosome"/>
</dbReference>
<dbReference type="STRING" id="56110.Oscil6304_1492"/>
<dbReference type="eggNOG" id="ENOG5032YZQ">
    <property type="taxonomic scope" value="Bacteria"/>
</dbReference>
<name>K9TE93_9CYAN</name>
<evidence type="ECO:0000313" key="2">
    <source>
        <dbReference type="Proteomes" id="UP000010367"/>
    </source>
</evidence>
<accession>K9TE93</accession>
<reference evidence="1 2" key="1">
    <citation type="submission" date="2012-06" db="EMBL/GenBank/DDBJ databases">
        <title>Finished chromosome of genome of Oscillatoria acuminata PCC 6304.</title>
        <authorList>
            <consortium name="US DOE Joint Genome Institute"/>
            <person name="Gugger M."/>
            <person name="Coursin T."/>
            <person name="Rippka R."/>
            <person name="Tandeau De Marsac N."/>
            <person name="Huntemann M."/>
            <person name="Wei C.-L."/>
            <person name="Han J."/>
            <person name="Detter J.C."/>
            <person name="Han C."/>
            <person name="Tapia R."/>
            <person name="Davenport K."/>
            <person name="Daligault H."/>
            <person name="Erkkila T."/>
            <person name="Gu W."/>
            <person name="Munk A.C.C."/>
            <person name="Teshima H."/>
            <person name="Xu Y."/>
            <person name="Chain P."/>
            <person name="Chen A."/>
            <person name="Krypides N."/>
            <person name="Mavromatis K."/>
            <person name="Markowitz V."/>
            <person name="Szeto E."/>
            <person name="Ivanova N."/>
            <person name="Mikhailova N."/>
            <person name="Ovchinnikova G."/>
            <person name="Pagani I."/>
            <person name="Pati A."/>
            <person name="Goodwin L."/>
            <person name="Peters L."/>
            <person name="Pitluck S."/>
            <person name="Woyke T."/>
            <person name="Kerfeld C."/>
        </authorList>
    </citation>
    <scope>NUCLEOTIDE SEQUENCE [LARGE SCALE GENOMIC DNA]</scope>
    <source>
        <strain evidence="1 2">PCC 6304</strain>
    </source>
</reference>
<dbReference type="InParanoid" id="K9TE93"/>